<sequence>MTICITKTVKTSASAPQVLDLLQHVHGNKGFDVPGLDDPTNEPAVAPITQYDNPAPDEYKKAPKFQSKAGQSVEPEPTPTSAKVALTAGQNKLAVARVLPWKREFANLQRVSDAEPAVTQTEGHSLASNVDMAVMAHHLDAFRARLLFSSPAHHHRSRLHITSQRKSKPRIIQLHLLPSSSLYLTLLLHPMSTARPHLAMLPMHHRPLLFPPQDPVIRAADLMTLMRDDLVEHCRRPSFKILRSQKTTWSAIKMSTSCKRRMSATAVIMQRPFDNKVARLQALMKDDLVDHCRHPSYMMNDKEIADHIVQIVKDADKQIHVPSPARKRRMSASAVTAAVIMQHPFTEKPLGPALHGLDVGQLTGNRDNQITFNTKDQATGWFHILLSADCQLLPGFHAGTVARLGLGPCAGLVKVRHLRINIDRSEAFIIDNLEFKRNLKIHLSAIASQFRKKSKGFLEAWFVQEEAFDRSWPDILADVTQFTKPCADYLMDTRYAYADLAFRNRGPIDPDDRPDRPNKASTFFISAEHHTVALLASAAKEQEMHDDRASRLLNTPMRAVVWCDEYSTWKPSENDLEKYGIFLTIFHITSR</sequence>
<gene>
    <name evidence="2" type="ORF">FNAPI_4508</name>
</gene>
<name>A0A8H5NBH6_9HYPO</name>
<reference evidence="2 3" key="1">
    <citation type="submission" date="2020-05" db="EMBL/GenBank/DDBJ databases">
        <title>Identification and distribution of gene clusters putatively required for synthesis of sphingolipid metabolism inhibitors in phylogenetically diverse species of the filamentous fungus Fusarium.</title>
        <authorList>
            <person name="Kim H.-S."/>
            <person name="Busman M."/>
            <person name="Brown D.W."/>
            <person name="Divon H."/>
            <person name="Uhlig S."/>
            <person name="Proctor R.H."/>
        </authorList>
    </citation>
    <scope>NUCLEOTIDE SEQUENCE [LARGE SCALE GENOMIC DNA]</scope>
    <source>
        <strain evidence="2 3">NRRL 25196</strain>
    </source>
</reference>
<dbReference type="Proteomes" id="UP000574317">
    <property type="component" value="Unassembled WGS sequence"/>
</dbReference>
<dbReference type="AlphaFoldDB" id="A0A8H5NBH6"/>
<keyword evidence="3" id="KW-1185">Reference proteome</keyword>
<evidence type="ECO:0000313" key="2">
    <source>
        <dbReference type="EMBL" id="KAF5559867.1"/>
    </source>
</evidence>
<comment type="caution">
    <text evidence="2">The sequence shown here is derived from an EMBL/GenBank/DDBJ whole genome shotgun (WGS) entry which is preliminary data.</text>
</comment>
<protein>
    <submittedName>
        <fullName evidence="2">Uncharacterized protein</fullName>
    </submittedName>
</protein>
<proteinExistence type="predicted"/>
<dbReference type="EMBL" id="JAAOAO010000163">
    <property type="protein sequence ID" value="KAF5559867.1"/>
    <property type="molecule type" value="Genomic_DNA"/>
</dbReference>
<feature type="region of interest" description="Disordered" evidence="1">
    <location>
        <begin position="52"/>
        <end position="79"/>
    </location>
</feature>
<evidence type="ECO:0000313" key="3">
    <source>
        <dbReference type="Proteomes" id="UP000574317"/>
    </source>
</evidence>
<evidence type="ECO:0000256" key="1">
    <source>
        <dbReference type="SAM" id="MobiDB-lite"/>
    </source>
</evidence>
<organism evidence="2 3">
    <name type="scientific">Fusarium napiforme</name>
    <dbReference type="NCBI Taxonomy" id="42672"/>
    <lineage>
        <taxon>Eukaryota</taxon>
        <taxon>Fungi</taxon>
        <taxon>Dikarya</taxon>
        <taxon>Ascomycota</taxon>
        <taxon>Pezizomycotina</taxon>
        <taxon>Sordariomycetes</taxon>
        <taxon>Hypocreomycetidae</taxon>
        <taxon>Hypocreales</taxon>
        <taxon>Nectriaceae</taxon>
        <taxon>Fusarium</taxon>
        <taxon>Fusarium fujikuroi species complex</taxon>
    </lineage>
</organism>
<accession>A0A8H5NBH6</accession>